<feature type="compositionally biased region" description="Polar residues" evidence="3">
    <location>
        <begin position="29"/>
        <end position="41"/>
    </location>
</feature>
<dbReference type="SUPFAM" id="SSF50978">
    <property type="entry name" value="WD40 repeat-like"/>
    <property type="match status" value="1"/>
</dbReference>
<dbReference type="InterPro" id="IPR015943">
    <property type="entry name" value="WD40/YVTN_repeat-like_dom_sf"/>
</dbReference>
<dbReference type="Proteomes" id="UP000565441">
    <property type="component" value="Unassembled WGS sequence"/>
</dbReference>
<keyword evidence="2" id="KW-0677">Repeat</keyword>
<protein>
    <submittedName>
        <fullName evidence="4">Uncharacterized protein</fullName>
    </submittedName>
</protein>
<dbReference type="PANTHER" id="PTHR44472">
    <property type="entry name" value="DDB1- AND CUL4-ASSOCIATED FACTOR 4-RELATED"/>
    <property type="match status" value="1"/>
</dbReference>
<feature type="region of interest" description="Disordered" evidence="3">
    <location>
        <begin position="19"/>
        <end position="49"/>
    </location>
</feature>
<dbReference type="InterPro" id="IPR052254">
    <property type="entry name" value="CUL4-DDB1_E3_ligase_receptor"/>
</dbReference>
<gene>
    <name evidence="4" type="ORF">D9615_003020</name>
</gene>
<reference evidence="4 5" key="1">
    <citation type="journal article" date="2020" name="ISME J.">
        <title>Uncovering the hidden diversity of litter-decomposition mechanisms in mushroom-forming fungi.</title>
        <authorList>
            <person name="Floudas D."/>
            <person name="Bentzer J."/>
            <person name="Ahren D."/>
            <person name="Johansson T."/>
            <person name="Persson P."/>
            <person name="Tunlid A."/>
        </authorList>
    </citation>
    <scope>NUCLEOTIDE SEQUENCE [LARGE SCALE GENOMIC DNA]</scope>
    <source>
        <strain evidence="4 5">CBS 661.87</strain>
    </source>
</reference>
<dbReference type="EMBL" id="JAACJP010000008">
    <property type="protein sequence ID" value="KAF5382476.1"/>
    <property type="molecule type" value="Genomic_DNA"/>
</dbReference>
<evidence type="ECO:0000256" key="3">
    <source>
        <dbReference type="SAM" id="MobiDB-lite"/>
    </source>
</evidence>
<comment type="caution">
    <text evidence="4">The sequence shown here is derived from an EMBL/GenBank/DDBJ whole genome shotgun (WGS) entry which is preliminary data.</text>
</comment>
<accession>A0A8H5M6G8</accession>
<feature type="region of interest" description="Disordered" evidence="3">
    <location>
        <begin position="363"/>
        <end position="382"/>
    </location>
</feature>
<evidence type="ECO:0000313" key="5">
    <source>
        <dbReference type="Proteomes" id="UP000565441"/>
    </source>
</evidence>
<keyword evidence="1" id="KW-0853">WD repeat</keyword>
<dbReference type="AlphaFoldDB" id="A0A8H5M6G8"/>
<dbReference type="OrthoDB" id="128867at2759"/>
<dbReference type="PANTHER" id="PTHR44472:SF1">
    <property type="entry name" value="DDB1 AND CUL4 ASSOCIATED FACTOR 4"/>
    <property type="match status" value="1"/>
</dbReference>
<evidence type="ECO:0000256" key="1">
    <source>
        <dbReference type="ARBA" id="ARBA00022574"/>
    </source>
</evidence>
<feature type="compositionally biased region" description="Low complexity" evidence="3">
    <location>
        <begin position="363"/>
        <end position="373"/>
    </location>
</feature>
<sequence length="421" mass="46987">MPADLPGFYWDDERNRYFPLSSKPKAPTAPQSGQDSKTGDCSASPARSLKRKRTSLWSAIELSRTTCYPHRRQKALHEILCSQYANTSRATPLKVPVFGRIKVFCSTTLDGQTRRFIGDSRGWLYTPASLATLSTGRDLWCADLNLQPESEISSICVSGARCVATCFGPSAKISVQDLNLTGRTSLLSLNTVHDIWSSHLQDIALVLGVNKKAVYLPDIDLSTSIQNLETHSDVFSVWQHENVIYTGCRNGTIMRFDKRLGKHGQKLFNDRFLSHQRSSVLHLETLKNSQLLTSHMNGDLMTFDLRFTRQASPVVQFAGHNNTYTQRLGIALDLNQEFLFAAGEDNRIRGWSVLTGLPLLPSSSSFSPAPSSSNKPNDRRNPCATVFPGIVETMQVTEEPEGVCLWAACDQMLYQFYLGQR</sequence>
<evidence type="ECO:0000313" key="4">
    <source>
        <dbReference type="EMBL" id="KAF5382476.1"/>
    </source>
</evidence>
<dbReference type="InterPro" id="IPR036322">
    <property type="entry name" value="WD40_repeat_dom_sf"/>
</dbReference>
<dbReference type="Pfam" id="PF23761">
    <property type="entry name" value="Beta-prop_DCAF4"/>
    <property type="match status" value="1"/>
</dbReference>
<name>A0A8H5M6G8_9AGAR</name>
<keyword evidence="5" id="KW-1185">Reference proteome</keyword>
<organism evidence="4 5">
    <name type="scientific">Tricholomella constricta</name>
    <dbReference type="NCBI Taxonomy" id="117010"/>
    <lineage>
        <taxon>Eukaryota</taxon>
        <taxon>Fungi</taxon>
        <taxon>Dikarya</taxon>
        <taxon>Basidiomycota</taxon>
        <taxon>Agaricomycotina</taxon>
        <taxon>Agaricomycetes</taxon>
        <taxon>Agaricomycetidae</taxon>
        <taxon>Agaricales</taxon>
        <taxon>Tricholomatineae</taxon>
        <taxon>Lyophyllaceae</taxon>
        <taxon>Tricholomella</taxon>
    </lineage>
</organism>
<dbReference type="Gene3D" id="2.130.10.10">
    <property type="entry name" value="YVTN repeat-like/Quinoprotein amine dehydrogenase"/>
    <property type="match status" value="1"/>
</dbReference>
<evidence type="ECO:0000256" key="2">
    <source>
        <dbReference type="ARBA" id="ARBA00022737"/>
    </source>
</evidence>
<proteinExistence type="predicted"/>